<reference evidence="3 4" key="1">
    <citation type="submission" date="2018-02" db="EMBL/GenBank/DDBJ databases">
        <authorList>
            <person name="Cohen D.B."/>
            <person name="Kent A.D."/>
        </authorList>
    </citation>
    <scope>NUCLEOTIDE SEQUENCE [LARGE SCALE GENOMIC DNA]</scope>
    <source>
        <strain evidence="3 4">CCAP 1448/3</strain>
    </source>
</reference>
<gene>
    <name evidence="3" type="ORF">C7B64_02310</name>
</gene>
<feature type="transmembrane region" description="Helical" evidence="1">
    <location>
        <begin position="12"/>
        <end position="33"/>
    </location>
</feature>
<evidence type="ECO:0000259" key="2">
    <source>
        <dbReference type="Pfam" id="PF01882"/>
    </source>
</evidence>
<proteinExistence type="predicted"/>
<name>A0A2T1C955_9CYAN</name>
<keyword evidence="1" id="KW-0472">Membrane</keyword>
<keyword evidence="1" id="KW-1133">Transmembrane helix</keyword>
<evidence type="ECO:0000313" key="3">
    <source>
        <dbReference type="EMBL" id="PSB04812.1"/>
    </source>
</evidence>
<feature type="transmembrane region" description="Helical" evidence="1">
    <location>
        <begin position="39"/>
        <end position="58"/>
    </location>
</feature>
<dbReference type="InterPro" id="IPR002881">
    <property type="entry name" value="DUF58"/>
</dbReference>
<sequence length="373" mass="41558">MQRLTDWLETHWVAPAYAGWLLAGIGISFFAAATNTMAGWLYAISGMIFALLLLAAILPKRSLTQLQVSREAIAPVTMGDVLTIDIIVHNPTKQPKTLLQVQDMLPYVVGKPASTAIETIYPQSDFHWVYELPTTRRGVYHWHEVQIRTATPLGLFWCRCSRNVPATAIVYPTVLPLKSCPLIDKLGQSENSPLQSLSNRAQLATEGISRGLRPYRYGDPTRLIHWRTSARYGEFQVRELEVFTGSQEVTICLDSGSKWEETDFEQAAIAAASLYFYASRCQLNVKLWTAATGLVWGNQAVLETLARVSFNEEASAEVPINTPLIWLTNYPEAIANLPSGSAWVSWGSRLPNISKFPGITINSQYPLSTQLQQ</sequence>
<accession>A0A2T1C955</accession>
<organism evidence="3 4">
    <name type="scientific">Merismopedia glauca CCAP 1448/3</name>
    <dbReference type="NCBI Taxonomy" id="1296344"/>
    <lineage>
        <taxon>Bacteria</taxon>
        <taxon>Bacillati</taxon>
        <taxon>Cyanobacteriota</taxon>
        <taxon>Cyanophyceae</taxon>
        <taxon>Synechococcales</taxon>
        <taxon>Merismopediaceae</taxon>
        <taxon>Merismopedia</taxon>
    </lineage>
</organism>
<dbReference type="Pfam" id="PF01882">
    <property type="entry name" value="DUF58"/>
    <property type="match status" value="1"/>
</dbReference>
<keyword evidence="4" id="KW-1185">Reference proteome</keyword>
<dbReference type="PANTHER" id="PTHR34351:SF1">
    <property type="entry name" value="SLR1927 PROTEIN"/>
    <property type="match status" value="1"/>
</dbReference>
<evidence type="ECO:0000256" key="1">
    <source>
        <dbReference type="SAM" id="Phobius"/>
    </source>
</evidence>
<protein>
    <submittedName>
        <fullName evidence="3">DUF58 domain-containing protein</fullName>
    </submittedName>
</protein>
<dbReference type="Proteomes" id="UP000238762">
    <property type="component" value="Unassembled WGS sequence"/>
</dbReference>
<dbReference type="OrthoDB" id="9778037at2"/>
<reference evidence="3 4" key="2">
    <citation type="submission" date="2018-03" db="EMBL/GenBank/DDBJ databases">
        <title>The ancient ancestry and fast evolution of plastids.</title>
        <authorList>
            <person name="Moore K.R."/>
            <person name="Magnabosco C."/>
            <person name="Momper L."/>
            <person name="Gold D.A."/>
            <person name="Bosak T."/>
            <person name="Fournier G.P."/>
        </authorList>
    </citation>
    <scope>NUCLEOTIDE SEQUENCE [LARGE SCALE GENOMIC DNA]</scope>
    <source>
        <strain evidence="3 4">CCAP 1448/3</strain>
    </source>
</reference>
<comment type="caution">
    <text evidence="3">The sequence shown here is derived from an EMBL/GenBank/DDBJ whole genome shotgun (WGS) entry which is preliminary data.</text>
</comment>
<keyword evidence="1" id="KW-0812">Transmembrane</keyword>
<dbReference type="EMBL" id="PVWJ01000007">
    <property type="protein sequence ID" value="PSB04812.1"/>
    <property type="molecule type" value="Genomic_DNA"/>
</dbReference>
<evidence type="ECO:0000313" key="4">
    <source>
        <dbReference type="Proteomes" id="UP000238762"/>
    </source>
</evidence>
<dbReference type="RefSeq" id="WP_106287047.1">
    <property type="nucleotide sequence ID" value="NZ_CAWNTC010000151.1"/>
</dbReference>
<dbReference type="AlphaFoldDB" id="A0A2T1C955"/>
<feature type="domain" description="DUF58" evidence="2">
    <location>
        <begin position="212"/>
        <end position="282"/>
    </location>
</feature>
<dbReference type="PANTHER" id="PTHR34351">
    <property type="entry name" value="SLR1927 PROTEIN-RELATED"/>
    <property type="match status" value="1"/>
</dbReference>